<evidence type="ECO:0000259" key="4">
    <source>
        <dbReference type="PROSITE" id="PS50110"/>
    </source>
</evidence>
<feature type="region of interest" description="Disordered" evidence="3">
    <location>
        <begin position="383"/>
        <end position="405"/>
    </location>
</feature>
<feature type="modified residue" description="4-aspartylphosphate" evidence="2">
    <location>
        <position position="53"/>
    </location>
</feature>
<organism evidence="5 6">
    <name type="scientific">Oceanobacter antarcticus</name>
    <dbReference type="NCBI Taxonomy" id="3133425"/>
    <lineage>
        <taxon>Bacteria</taxon>
        <taxon>Pseudomonadati</taxon>
        <taxon>Pseudomonadota</taxon>
        <taxon>Gammaproteobacteria</taxon>
        <taxon>Oceanospirillales</taxon>
        <taxon>Oceanospirillaceae</taxon>
        <taxon>Oceanobacter</taxon>
    </lineage>
</organism>
<accession>A0ABW8NHR8</accession>
<evidence type="ECO:0000313" key="6">
    <source>
        <dbReference type="Proteomes" id="UP001620597"/>
    </source>
</evidence>
<dbReference type="SUPFAM" id="SSF52172">
    <property type="entry name" value="CheY-like"/>
    <property type="match status" value="1"/>
</dbReference>
<dbReference type="SUPFAM" id="SSF55785">
    <property type="entry name" value="PYP-like sensor domain (PAS domain)"/>
    <property type="match status" value="1"/>
</dbReference>
<dbReference type="InterPro" id="IPR050595">
    <property type="entry name" value="Bact_response_regulator"/>
</dbReference>
<reference evidence="5 6" key="1">
    <citation type="submission" date="2024-03" db="EMBL/GenBank/DDBJ databases">
        <title>High-quality draft genome sequence of Oceanobacter sp. wDCs-4.</title>
        <authorList>
            <person name="Dong C."/>
        </authorList>
    </citation>
    <scope>NUCLEOTIDE SEQUENCE [LARGE SCALE GENOMIC DNA]</scope>
    <source>
        <strain evidence="6">wDCs-4</strain>
    </source>
</reference>
<dbReference type="InterPro" id="IPR035965">
    <property type="entry name" value="PAS-like_dom_sf"/>
</dbReference>
<dbReference type="RefSeq" id="WP_416205587.1">
    <property type="nucleotide sequence ID" value="NZ_JBBKTX010000007.1"/>
</dbReference>
<dbReference type="Proteomes" id="UP001620597">
    <property type="component" value="Unassembled WGS sequence"/>
</dbReference>
<dbReference type="PANTHER" id="PTHR44591">
    <property type="entry name" value="STRESS RESPONSE REGULATOR PROTEIN 1"/>
    <property type="match status" value="1"/>
</dbReference>
<proteinExistence type="predicted"/>
<comment type="caution">
    <text evidence="5">The sequence shown here is derived from an EMBL/GenBank/DDBJ whole genome shotgun (WGS) entry which is preliminary data.</text>
</comment>
<dbReference type="Pfam" id="PF00072">
    <property type="entry name" value="Response_reg"/>
    <property type="match status" value="1"/>
</dbReference>
<evidence type="ECO:0000256" key="2">
    <source>
        <dbReference type="PROSITE-ProRule" id="PRU00169"/>
    </source>
</evidence>
<name>A0ABW8NHR8_9GAMM</name>
<keyword evidence="6" id="KW-1185">Reference proteome</keyword>
<dbReference type="Gene3D" id="3.40.50.2300">
    <property type="match status" value="1"/>
</dbReference>
<sequence length="621" mass="69776">MTFKVLLVDDEAGILHSISKLLLNESITVRTTTSAAEALDYLATQSIQVLVTDFQMPDMDGLALCREARQLSPSSYRIMLSGHVDYPVLRQARQQGVIHKFIAKPWNNLVLARDIFEGARQSSLMQRAHALKTAMNTEQPAFLTDSNWVIRLANKPVCEALSVAEDQLLGRNLFANSVSNMPVALETEITRQSESNQTWLGYFNLIDQQRRIQPTWMAITPLSEDFRLCICGLINTAADRQSELKTEFQRYSGLHQLNQLESYLTQSDGINCILLISFDENRVADADLGSLCYERLIEAIAAQSPVFQPAHHLFLIPVITDPASPCAEHLQSAILQVFDKPLLHQNQAITLTPGISCEWVQPSQHDTRPSTDPFERIRQHLGLGSINGQPQPPERPQPAAVMEASPERQSDFNAMPVFDSQGALAGLELLPEYMIEPDICRQWLEDMYIAWQQHFSQPMYVILRVTNLDDENWQHITACIVQWHQQTTGPVPHWCVILPWHPDDTVPELAQGLRQLNMQLLLEIVLGTPQQRLPGYRSLRAMNVDGFSLAPGLVALTRQPQYQERPLLQRLQQDGVIIYAHGIGSTEALAAAHQSGAGWLSGNVLSRMVNATQLHWFAISD</sequence>
<dbReference type="InterPro" id="IPR001789">
    <property type="entry name" value="Sig_transdc_resp-reg_receiver"/>
</dbReference>
<dbReference type="PANTHER" id="PTHR44591:SF3">
    <property type="entry name" value="RESPONSE REGULATORY DOMAIN-CONTAINING PROTEIN"/>
    <property type="match status" value="1"/>
</dbReference>
<evidence type="ECO:0000313" key="5">
    <source>
        <dbReference type="EMBL" id="MFK4752290.1"/>
    </source>
</evidence>
<evidence type="ECO:0000256" key="3">
    <source>
        <dbReference type="SAM" id="MobiDB-lite"/>
    </source>
</evidence>
<dbReference type="InterPro" id="IPR011006">
    <property type="entry name" value="CheY-like_superfamily"/>
</dbReference>
<gene>
    <name evidence="5" type="ORF">WG929_07700</name>
</gene>
<dbReference type="SMART" id="SM00448">
    <property type="entry name" value="REC"/>
    <property type="match status" value="1"/>
</dbReference>
<dbReference type="PROSITE" id="PS50110">
    <property type="entry name" value="RESPONSE_REGULATORY"/>
    <property type="match status" value="1"/>
</dbReference>
<evidence type="ECO:0000256" key="1">
    <source>
        <dbReference type="ARBA" id="ARBA00022553"/>
    </source>
</evidence>
<protein>
    <submittedName>
        <fullName evidence="5">Response regulator</fullName>
    </submittedName>
</protein>
<dbReference type="EMBL" id="JBBKTX010000007">
    <property type="protein sequence ID" value="MFK4752290.1"/>
    <property type="molecule type" value="Genomic_DNA"/>
</dbReference>
<feature type="domain" description="Response regulatory" evidence="4">
    <location>
        <begin position="4"/>
        <end position="119"/>
    </location>
</feature>
<keyword evidence="1 2" id="KW-0597">Phosphoprotein</keyword>